<name>A0A3G6J1R0_9CORY</name>
<dbReference type="KEGG" id="cgk:CGERO_08010"/>
<gene>
    <name evidence="2" type="ORF">CGERO_08010</name>
</gene>
<feature type="compositionally biased region" description="Polar residues" evidence="1">
    <location>
        <begin position="425"/>
        <end position="445"/>
    </location>
</feature>
<dbReference type="AlphaFoldDB" id="A0A3G6J1R0"/>
<evidence type="ECO:0008006" key="4">
    <source>
        <dbReference type="Google" id="ProtNLM"/>
    </source>
</evidence>
<proteinExistence type="predicted"/>
<reference evidence="2 3" key="1">
    <citation type="submission" date="2018-11" db="EMBL/GenBank/DDBJ databases">
        <authorList>
            <person name="Kleinhagauer T."/>
            <person name="Glaeser S.P."/>
            <person name="Spergser J."/>
            <person name="Ruckert C."/>
            <person name="Kaempfer P."/>
            <person name="Busse H.-J."/>
        </authorList>
    </citation>
    <scope>NUCLEOTIDE SEQUENCE [LARGE SCALE GENOMIC DNA]</scope>
    <source>
        <strain evidence="2 3">W8</strain>
    </source>
</reference>
<keyword evidence="3" id="KW-1185">Reference proteome</keyword>
<sequence length="584" mass="57217">MRKFCINSSLFRKGNQLLSFSRSIIDAVISELKSVSVSANSAILTFQSSPALATFSTVSGLDQLGAQHAGVLAGGPGSAASVVRSLMEQVSWLQKALSATVSSLDTQNSFVQRAMDVADEGGYVGDMIAPFPMRPLPTIPGFSFAPPAMIPATSVAQLAAQFSATNEAVGLDGARQWTQLAGMATSVASSLESVAAQVASSARGVAFDRATANISEVAATAANFAANCEVMATSVTQMVGIHQRHLPQVMAAEAQVQAAPDPRAKVAAEQAALSQLNAAIAADLPTGIPPIRSLVSALPGGLSGGAARTGMGLIPGKGRLSTAGLGATGAPVQAPSAMGAGAQSPGGSFESVAVSAQEAAPQAMSQVATQQASLAQGPGQFAQTATQGPAGGSPAGFGGSQAGAGGSQPSFASPIGAQPLGSGLGSQSTSVASNAQSGSTTTKNPGSLGALSGLKTPKSAREFGGSSAAMTGALAAGGAALGMGGLGGASGAGSPGALGSKASGLVAATGVSGGANAGGGASTSAMRGTTGGVAPMMGAHPRQERRSSKVKSVTSTLEKNHNLRELLGEQEPVVPRMIGAWVRQ</sequence>
<organism evidence="2 3">
    <name type="scientific">Corynebacterium gerontici</name>
    <dbReference type="NCBI Taxonomy" id="2079234"/>
    <lineage>
        <taxon>Bacteria</taxon>
        <taxon>Bacillati</taxon>
        <taxon>Actinomycetota</taxon>
        <taxon>Actinomycetes</taxon>
        <taxon>Mycobacteriales</taxon>
        <taxon>Corynebacteriaceae</taxon>
        <taxon>Corynebacterium</taxon>
    </lineage>
</organism>
<dbReference type="Proteomes" id="UP000271587">
    <property type="component" value="Chromosome"/>
</dbReference>
<feature type="compositionally biased region" description="Gly residues" evidence="1">
    <location>
        <begin position="389"/>
        <end position="406"/>
    </location>
</feature>
<accession>A0A3G6J1R0</accession>
<evidence type="ECO:0000256" key="1">
    <source>
        <dbReference type="SAM" id="MobiDB-lite"/>
    </source>
</evidence>
<feature type="region of interest" description="Disordered" evidence="1">
    <location>
        <begin position="325"/>
        <end position="354"/>
    </location>
</feature>
<evidence type="ECO:0000313" key="3">
    <source>
        <dbReference type="Proteomes" id="UP000271587"/>
    </source>
</evidence>
<evidence type="ECO:0000313" key="2">
    <source>
        <dbReference type="EMBL" id="AZA11899.1"/>
    </source>
</evidence>
<feature type="region of interest" description="Disordered" evidence="1">
    <location>
        <begin position="514"/>
        <end position="556"/>
    </location>
</feature>
<feature type="region of interest" description="Disordered" evidence="1">
    <location>
        <begin position="367"/>
        <end position="464"/>
    </location>
</feature>
<protein>
    <recommendedName>
        <fullName evidence="4">PPE family protein</fullName>
    </recommendedName>
</protein>
<dbReference type="EMBL" id="CP033897">
    <property type="protein sequence ID" value="AZA11899.1"/>
    <property type="molecule type" value="Genomic_DNA"/>
</dbReference>